<dbReference type="EMBL" id="CP039349">
    <property type="protein sequence ID" value="QCD93863.1"/>
    <property type="molecule type" value="Genomic_DNA"/>
</dbReference>
<accession>A0A4D6LZD9</accession>
<reference evidence="1 2" key="1">
    <citation type="submission" date="2019-04" db="EMBL/GenBank/DDBJ databases">
        <title>An improved genome assembly and genetic linkage map for asparagus bean, Vigna unguiculata ssp. sesquipedialis.</title>
        <authorList>
            <person name="Xia Q."/>
            <person name="Zhang R."/>
            <person name="Dong Y."/>
        </authorList>
    </citation>
    <scope>NUCLEOTIDE SEQUENCE [LARGE SCALE GENOMIC DNA]</scope>
    <source>
        <tissue evidence="1">Leaf</tissue>
    </source>
</reference>
<proteinExistence type="predicted"/>
<dbReference type="Proteomes" id="UP000501690">
    <property type="component" value="Linkage Group LG5"/>
</dbReference>
<sequence>MRNVPKCEIGKNVKLTPRVMVVIALELMFSVKALAHICDDAVLLTQDTLVPHFWWWLLRGCRGG</sequence>
<gene>
    <name evidence="1" type="ORF">DEO72_LG5g1939</name>
</gene>
<evidence type="ECO:0000313" key="1">
    <source>
        <dbReference type="EMBL" id="QCD93863.1"/>
    </source>
</evidence>
<name>A0A4D6LZD9_VIGUN</name>
<keyword evidence="2" id="KW-1185">Reference proteome</keyword>
<protein>
    <submittedName>
        <fullName evidence="1">Uncharacterized protein</fullName>
    </submittedName>
</protein>
<organism evidence="1 2">
    <name type="scientific">Vigna unguiculata</name>
    <name type="common">Cowpea</name>
    <dbReference type="NCBI Taxonomy" id="3917"/>
    <lineage>
        <taxon>Eukaryota</taxon>
        <taxon>Viridiplantae</taxon>
        <taxon>Streptophyta</taxon>
        <taxon>Embryophyta</taxon>
        <taxon>Tracheophyta</taxon>
        <taxon>Spermatophyta</taxon>
        <taxon>Magnoliopsida</taxon>
        <taxon>eudicotyledons</taxon>
        <taxon>Gunneridae</taxon>
        <taxon>Pentapetalae</taxon>
        <taxon>rosids</taxon>
        <taxon>fabids</taxon>
        <taxon>Fabales</taxon>
        <taxon>Fabaceae</taxon>
        <taxon>Papilionoideae</taxon>
        <taxon>50 kb inversion clade</taxon>
        <taxon>NPAAA clade</taxon>
        <taxon>indigoferoid/millettioid clade</taxon>
        <taxon>Phaseoleae</taxon>
        <taxon>Vigna</taxon>
    </lineage>
</organism>
<dbReference type="AlphaFoldDB" id="A0A4D6LZD9"/>
<evidence type="ECO:0000313" key="2">
    <source>
        <dbReference type="Proteomes" id="UP000501690"/>
    </source>
</evidence>